<dbReference type="GO" id="GO:0020037">
    <property type="term" value="F:heme binding"/>
    <property type="evidence" value="ECO:0007669"/>
    <property type="project" value="InterPro"/>
</dbReference>
<accession>A0A1I2K9W8</accession>
<proteinExistence type="predicted"/>
<dbReference type="GO" id="GO:0046872">
    <property type="term" value="F:metal ion binding"/>
    <property type="evidence" value="ECO:0007669"/>
    <property type="project" value="UniProtKB-KW"/>
</dbReference>
<evidence type="ECO:0000256" key="6">
    <source>
        <dbReference type="SAM" id="Phobius"/>
    </source>
</evidence>
<dbReference type="STRING" id="655355.SAMN05216283_11153"/>
<keyword evidence="2 4" id="KW-0479">Metal-binding</keyword>
<keyword evidence="3 4" id="KW-0408">Iron</keyword>
<dbReference type="Gene3D" id="1.10.760.10">
    <property type="entry name" value="Cytochrome c-like domain"/>
    <property type="match status" value="1"/>
</dbReference>
<dbReference type="PANTHER" id="PTHR33751:SF1">
    <property type="entry name" value="CBB3-TYPE CYTOCHROME C OXIDASE SUBUNIT FIXP"/>
    <property type="match status" value="1"/>
</dbReference>
<dbReference type="RefSeq" id="WP_093921062.1">
    <property type="nucleotide sequence ID" value="NZ_FONW01000011.1"/>
</dbReference>
<dbReference type="PROSITE" id="PS51007">
    <property type="entry name" value="CYTC"/>
    <property type="match status" value="1"/>
</dbReference>
<evidence type="ECO:0000313" key="8">
    <source>
        <dbReference type="EMBL" id="SFF63099.1"/>
    </source>
</evidence>
<feature type="region of interest" description="Disordered" evidence="5">
    <location>
        <begin position="188"/>
        <end position="215"/>
    </location>
</feature>
<keyword evidence="1 4" id="KW-0349">Heme</keyword>
<dbReference type="PANTHER" id="PTHR33751">
    <property type="entry name" value="CBB3-TYPE CYTOCHROME C OXIDASE SUBUNIT FIXP"/>
    <property type="match status" value="1"/>
</dbReference>
<keyword evidence="6" id="KW-0812">Transmembrane</keyword>
<dbReference type="SUPFAM" id="SSF46626">
    <property type="entry name" value="Cytochrome c"/>
    <property type="match status" value="1"/>
</dbReference>
<name>A0A1I2K9W8_9BACT</name>
<dbReference type="InterPro" id="IPR036909">
    <property type="entry name" value="Cyt_c-like_dom_sf"/>
</dbReference>
<evidence type="ECO:0000256" key="3">
    <source>
        <dbReference type="ARBA" id="ARBA00023004"/>
    </source>
</evidence>
<dbReference type="Pfam" id="PF14715">
    <property type="entry name" value="FixP_N"/>
    <property type="match status" value="1"/>
</dbReference>
<dbReference type="InterPro" id="IPR009056">
    <property type="entry name" value="Cyt_c-like_dom"/>
</dbReference>
<evidence type="ECO:0000256" key="4">
    <source>
        <dbReference type="PROSITE-ProRule" id="PRU00433"/>
    </source>
</evidence>
<keyword evidence="6" id="KW-0472">Membrane</keyword>
<evidence type="ECO:0000259" key="7">
    <source>
        <dbReference type="PROSITE" id="PS51007"/>
    </source>
</evidence>
<dbReference type="Gene3D" id="6.10.280.130">
    <property type="match status" value="1"/>
</dbReference>
<reference evidence="8 9" key="1">
    <citation type="submission" date="2016-10" db="EMBL/GenBank/DDBJ databases">
        <authorList>
            <person name="de Groot N.N."/>
        </authorList>
    </citation>
    <scope>NUCLEOTIDE SEQUENCE [LARGE SCALE GENOMIC DNA]</scope>
    <source>
        <strain evidence="8 9">CGMCC 1.9156</strain>
    </source>
</reference>
<feature type="compositionally biased region" description="Basic and acidic residues" evidence="5">
    <location>
        <begin position="198"/>
        <end position="215"/>
    </location>
</feature>
<evidence type="ECO:0000313" key="9">
    <source>
        <dbReference type="Proteomes" id="UP000198964"/>
    </source>
</evidence>
<dbReference type="EMBL" id="FONW01000011">
    <property type="protein sequence ID" value="SFF63099.1"/>
    <property type="molecule type" value="Genomic_DNA"/>
</dbReference>
<dbReference type="Pfam" id="PF13442">
    <property type="entry name" value="Cytochrome_CBB3"/>
    <property type="match status" value="1"/>
</dbReference>
<protein>
    <submittedName>
        <fullName evidence="8">Cytochrome c oxidase cbb3-type subunit 3</fullName>
    </submittedName>
</protein>
<dbReference type="Proteomes" id="UP000198964">
    <property type="component" value="Unassembled WGS sequence"/>
</dbReference>
<keyword evidence="6" id="KW-1133">Transmembrane helix</keyword>
<dbReference type="InterPro" id="IPR050597">
    <property type="entry name" value="Cytochrome_c_Oxidase_Subunit"/>
</dbReference>
<evidence type="ECO:0000256" key="1">
    <source>
        <dbReference type="ARBA" id="ARBA00022617"/>
    </source>
</evidence>
<dbReference type="InterPro" id="IPR038414">
    <property type="entry name" value="CcoP_N_sf"/>
</dbReference>
<organism evidence="8 9">
    <name type="scientific">Sunxiuqinia elliptica</name>
    <dbReference type="NCBI Taxonomy" id="655355"/>
    <lineage>
        <taxon>Bacteria</taxon>
        <taxon>Pseudomonadati</taxon>
        <taxon>Bacteroidota</taxon>
        <taxon>Bacteroidia</taxon>
        <taxon>Marinilabiliales</taxon>
        <taxon>Prolixibacteraceae</taxon>
        <taxon>Sunxiuqinia</taxon>
    </lineage>
</organism>
<sequence>MSTIEDKNQDSSKKQVEIDEATNVKLLGGHEFDGIRELDNRLPPFLKYLFYASIVFSAAYLMLVFVFEHDSVIQEKEYRNEMMAAMHQEEPTPSDGTETAAPVQRTQEDMLASGAETYGKICSVCHGKFGEGLVGPNFTDEYWIHGGSREDMHAVIVNGVIEKGMISYKNQLTETQIQDVITYIQSLKGTNPPNQKAPEGEKYVPQQQEEKQPQS</sequence>
<dbReference type="AlphaFoldDB" id="A0A1I2K9W8"/>
<feature type="transmembrane region" description="Helical" evidence="6">
    <location>
        <begin position="48"/>
        <end position="67"/>
    </location>
</feature>
<dbReference type="InterPro" id="IPR032858">
    <property type="entry name" value="CcoP_N"/>
</dbReference>
<evidence type="ECO:0000256" key="5">
    <source>
        <dbReference type="SAM" id="MobiDB-lite"/>
    </source>
</evidence>
<evidence type="ECO:0000256" key="2">
    <source>
        <dbReference type="ARBA" id="ARBA00022723"/>
    </source>
</evidence>
<gene>
    <name evidence="8" type="ORF">SAMN05216283_11153</name>
</gene>
<keyword evidence="9" id="KW-1185">Reference proteome</keyword>
<feature type="domain" description="Cytochrome c" evidence="7">
    <location>
        <begin position="109"/>
        <end position="188"/>
    </location>
</feature>
<dbReference type="GO" id="GO:0009055">
    <property type="term" value="F:electron transfer activity"/>
    <property type="evidence" value="ECO:0007669"/>
    <property type="project" value="InterPro"/>
</dbReference>